<evidence type="ECO:0000256" key="1">
    <source>
        <dbReference type="ARBA" id="ARBA00004651"/>
    </source>
</evidence>
<keyword evidence="6 8" id="KW-1133">Transmembrane helix</keyword>
<keyword evidence="7 8" id="KW-0472">Membrane</keyword>
<dbReference type="OrthoDB" id="9807047at2"/>
<evidence type="ECO:0000313" key="10">
    <source>
        <dbReference type="EMBL" id="AOT70890.1"/>
    </source>
</evidence>
<dbReference type="InterPro" id="IPR000515">
    <property type="entry name" value="MetI-like"/>
</dbReference>
<dbReference type="KEGG" id="gfe:Gferi_15785"/>
<feature type="transmembrane region" description="Helical" evidence="8">
    <location>
        <begin position="189"/>
        <end position="211"/>
    </location>
</feature>
<feature type="transmembrane region" description="Helical" evidence="8">
    <location>
        <begin position="217"/>
        <end position="235"/>
    </location>
</feature>
<dbReference type="GO" id="GO:0055085">
    <property type="term" value="P:transmembrane transport"/>
    <property type="evidence" value="ECO:0007669"/>
    <property type="project" value="InterPro"/>
</dbReference>
<gene>
    <name evidence="10" type="ORF">Gferi_15785</name>
</gene>
<feature type="domain" description="ABC transmembrane type-1" evidence="9">
    <location>
        <begin position="60"/>
        <end position="266"/>
    </location>
</feature>
<evidence type="ECO:0000256" key="5">
    <source>
        <dbReference type="ARBA" id="ARBA00022692"/>
    </source>
</evidence>
<sequence>MRKQWLAIPYALWALIFSIIPILLIAIYSFCGRSPYGNIIYVFTWDNYNRFLEPIYLNVLWRSVVLAVQSTVICFLIGYPMALIIARSHVKKRSLMILLFILPLWTNFLLRTYAWMVLLRDQGVINHLLISLGIIQEPLKLLYTNGAVLLGMVYNFLPFMVLPIYAVLSKLDHSLIEAAEDLGATSLKVFMKVVFPLSLPGVVSGTIMVFMPAVSTFIISDLLGGGQTILLGNLIQNQFLVARNWQFGSSISIIMISMILICMAIMGRYREEGGELW</sequence>
<keyword evidence="11" id="KW-1185">Reference proteome</keyword>
<reference evidence="10 11" key="1">
    <citation type="submission" date="2016-09" db="EMBL/GenBank/DDBJ databases">
        <title>Genomic analysis reveals versatility of anaerobic energy metabolism of Geosporobacter ferrireducens IRF9 of phylum Firmicutes.</title>
        <authorList>
            <person name="Kim S.-J."/>
        </authorList>
    </citation>
    <scope>NUCLEOTIDE SEQUENCE [LARGE SCALE GENOMIC DNA]</scope>
    <source>
        <strain evidence="10 11">IRF9</strain>
    </source>
</reference>
<protein>
    <submittedName>
        <fullName evidence="10">ABC transporter permease</fullName>
    </submittedName>
</protein>
<feature type="transmembrane region" description="Helical" evidence="8">
    <location>
        <begin position="247"/>
        <end position="267"/>
    </location>
</feature>
<dbReference type="PROSITE" id="PS50928">
    <property type="entry name" value="ABC_TM1"/>
    <property type="match status" value="1"/>
</dbReference>
<dbReference type="PANTHER" id="PTHR42929">
    <property type="entry name" value="INNER MEMBRANE ABC TRANSPORTER PERMEASE PROTEIN YDCU-RELATED-RELATED"/>
    <property type="match status" value="1"/>
</dbReference>
<name>A0A1D8GIZ6_9FIRM</name>
<dbReference type="SUPFAM" id="SSF161098">
    <property type="entry name" value="MetI-like"/>
    <property type="match status" value="1"/>
</dbReference>
<dbReference type="Pfam" id="PF00528">
    <property type="entry name" value="BPD_transp_1"/>
    <property type="match status" value="1"/>
</dbReference>
<feature type="transmembrane region" description="Helical" evidence="8">
    <location>
        <begin position="147"/>
        <end position="168"/>
    </location>
</feature>
<feature type="transmembrane region" description="Helical" evidence="8">
    <location>
        <begin position="97"/>
        <end position="118"/>
    </location>
</feature>
<dbReference type="PANTHER" id="PTHR42929:SF1">
    <property type="entry name" value="INNER MEMBRANE ABC TRANSPORTER PERMEASE PROTEIN YDCU-RELATED"/>
    <property type="match status" value="1"/>
</dbReference>
<comment type="subcellular location">
    <subcellularLocation>
        <location evidence="1 8">Cell membrane</location>
        <topology evidence="1 8">Multi-pass membrane protein</topology>
    </subcellularLocation>
</comment>
<evidence type="ECO:0000313" key="11">
    <source>
        <dbReference type="Proteomes" id="UP000095743"/>
    </source>
</evidence>
<accession>A0A1D8GIZ6</accession>
<dbReference type="EMBL" id="CP017269">
    <property type="protein sequence ID" value="AOT70890.1"/>
    <property type="molecule type" value="Genomic_DNA"/>
</dbReference>
<proteinExistence type="inferred from homology"/>
<dbReference type="InterPro" id="IPR035906">
    <property type="entry name" value="MetI-like_sf"/>
</dbReference>
<organism evidence="10 11">
    <name type="scientific">Geosporobacter ferrireducens</name>
    <dbReference type="NCBI Taxonomy" id="1424294"/>
    <lineage>
        <taxon>Bacteria</taxon>
        <taxon>Bacillati</taxon>
        <taxon>Bacillota</taxon>
        <taxon>Clostridia</taxon>
        <taxon>Peptostreptococcales</taxon>
        <taxon>Thermotaleaceae</taxon>
        <taxon>Geosporobacter</taxon>
    </lineage>
</organism>
<evidence type="ECO:0000256" key="8">
    <source>
        <dbReference type="RuleBase" id="RU363032"/>
    </source>
</evidence>
<feature type="transmembrane region" description="Helical" evidence="8">
    <location>
        <begin position="7"/>
        <end position="28"/>
    </location>
</feature>
<comment type="similarity">
    <text evidence="2">Belongs to the binding-protein-dependent transport system permease family. CysTW subfamily.</text>
</comment>
<keyword evidence="3 8" id="KW-0813">Transport</keyword>
<dbReference type="Proteomes" id="UP000095743">
    <property type="component" value="Chromosome"/>
</dbReference>
<evidence type="ECO:0000259" key="9">
    <source>
        <dbReference type="PROSITE" id="PS50928"/>
    </source>
</evidence>
<dbReference type="CDD" id="cd06261">
    <property type="entry name" value="TM_PBP2"/>
    <property type="match status" value="1"/>
</dbReference>
<dbReference type="STRING" id="1424294.Gferi_15785"/>
<evidence type="ECO:0000256" key="7">
    <source>
        <dbReference type="ARBA" id="ARBA00023136"/>
    </source>
</evidence>
<evidence type="ECO:0000256" key="2">
    <source>
        <dbReference type="ARBA" id="ARBA00007069"/>
    </source>
</evidence>
<dbReference type="GO" id="GO:0005886">
    <property type="term" value="C:plasma membrane"/>
    <property type="evidence" value="ECO:0007669"/>
    <property type="project" value="UniProtKB-SubCell"/>
</dbReference>
<keyword evidence="4" id="KW-1003">Cell membrane</keyword>
<keyword evidence="5 8" id="KW-0812">Transmembrane</keyword>
<evidence type="ECO:0000256" key="6">
    <source>
        <dbReference type="ARBA" id="ARBA00022989"/>
    </source>
</evidence>
<dbReference type="AlphaFoldDB" id="A0A1D8GIZ6"/>
<dbReference type="Gene3D" id="1.10.3720.10">
    <property type="entry name" value="MetI-like"/>
    <property type="match status" value="1"/>
</dbReference>
<feature type="transmembrane region" description="Helical" evidence="8">
    <location>
        <begin position="59"/>
        <end position="85"/>
    </location>
</feature>
<evidence type="ECO:0000256" key="3">
    <source>
        <dbReference type="ARBA" id="ARBA00022448"/>
    </source>
</evidence>
<evidence type="ECO:0000256" key="4">
    <source>
        <dbReference type="ARBA" id="ARBA00022475"/>
    </source>
</evidence>
<dbReference type="RefSeq" id="WP_069978147.1">
    <property type="nucleotide sequence ID" value="NZ_CP017269.1"/>
</dbReference>